<reference evidence="1" key="2">
    <citation type="journal article" date="2015" name="Data Brief">
        <title>Shoot transcriptome of the giant reed, Arundo donax.</title>
        <authorList>
            <person name="Barrero R.A."/>
            <person name="Guerrero F.D."/>
            <person name="Moolhuijzen P."/>
            <person name="Goolsby J.A."/>
            <person name="Tidwell J."/>
            <person name="Bellgard S.E."/>
            <person name="Bellgard M.I."/>
        </authorList>
    </citation>
    <scope>NUCLEOTIDE SEQUENCE</scope>
    <source>
        <tissue evidence="1">Shoot tissue taken approximately 20 cm above the soil surface</tissue>
    </source>
</reference>
<sequence length="90" mass="10301">MVMAKLNQSTIDKIKELIRHLVFDQRYASATQFRNKNTTSSKLRPRSAISGGVSSQYSFLVKELQDFTASYASRKKERKKSNSILRKASQ</sequence>
<accession>A0A0A9H886</accession>
<dbReference type="EMBL" id="GBRH01166845">
    <property type="protein sequence ID" value="JAE31051.1"/>
    <property type="molecule type" value="Transcribed_RNA"/>
</dbReference>
<organism evidence="1">
    <name type="scientific">Arundo donax</name>
    <name type="common">Giant reed</name>
    <name type="synonym">Donax arundinaceus</name>
    <dbReference type="NCBI Taxonomy" id="35708"/>
    <lineage>
        <taxon>Eukaryota</taxon>
        <taxon>Viridiplantae</taxon>
        <taxon>Streptophyta</taxon>
        <taxon>Embryophyta</taxon>
        <taxon>Tracheophyta</taxon>
        <taxon>Spermatophyta</taxon>
        <taxon>Magnoliopsida</taxon>
        <taxon>Liliopsida</taxon>
        <taxon>Poales</taxon>
        <taxon>Poaceae</taxon>
        <taxon>PACMAD clade</taxon>
        <taxon>Arundinoideae</taxon>
        <taxon>Arundineae</taxon>
        <taxon>Arundo</taxon>
    </lineage>
</organism>
<dbReference type="AlphaFoldDB" id="A0A0A9H886"/>
<evidence type="ECO:0000313" key="1">
    <source>
        <dbReference type="EMBL" id="JAE31051.1"/>
    </source>
</evidence>
<reference evidence="1" key="1">
    <citation type="submission" date="2014-09" db="EMBL/GenBank/DDBJ databases">
        <authorList>
            <person name="Magalhaes I.L.F."/>
            <person name="Oliveira U."/>
            <person name="Santos F.R."/>
            <person name="Vidigal T.H.D.A."/>
            <person name="Brescovit A.D."/>
            <person name="Santos A.J."/>
        </authorList>
    </citation>
    <scope>NUCLEOTIDE SEQUENCE</scope>
    <source>
        <tissue evidence="1">Shoot tissue taken approximately 20 cm above the soil surface</tissue>
    </source>
</reference>
<protein>
    <submittedName>
        <fullName evidence="1">Uncharacterized protein</fullName>
    </submittedName>
</protein>
<name>A0A0A9H886_ARUDO</name>
<proteinExistence type="predicted"/>